<reference evidence="1" key="1">
    <citation type="journal article" date="2020" name="Stud. Mycol.">
        <title>101 Dothideomycetes genomes: a test case for predicting lifestyles and emergence of pathogens.</title>
        <authorList>
            <person name="Haridas S."/>
            <person name="Albert R."/>
            <person name="Binder M."/>
            <person name="Bloem J."/>
            <person name="Labutti K."/>
            <person name="Salamov A."/>
            <person name="Andreopoulos B."/>
            <person name="Baker S."/>
            <person name="Barry K."/>
            <person name="Bills G."/>
            <person name="Bluhm B."/>
            <person name="Cannon C."/>
            <person name="Castanera R."/>
            <person name="Culley D."/>
            <person name="Daum C."/>
            <person name="Ezra D."/>
            <person name="Gonzalez J."/>
            <person name="Henrissat B."/>
            <person name="Kuo A."/>
            <person name="Liang C."/>
            <person name="Lipzen A."/>
            <person name="Lutzoni F."/>
            <person name="Magnuson J."/>
            <person name="Mondo S."/>
            <person name="Nolan M."/>
            <person name="Ohm R."/>
            <person name="Pangilinan J."/>
            <person name="Park H.-J."/>
            <person name="Ramirez L."/>
            <person name="Alfaro M."/>
            <person name="Sun H."/>
            <person name="Tritt A."/>
            <person name="Yoshinaga Y."/>
            <person name="Zwiers L.-H."/>
            <person name="Turgeon B."/>
            <person name="Goodwin S."/>
            <person name="Spatafora J."/>
            <person name="Crous P."/>
            <person name="Grigoriev I."/>
        </authorList>
    </citation>
    <scope>NUCLEOTIDE SEQUENCE</scope>
    <source>
        <strain evidence="1">CBS 161.51</strain>
    </source>
</reference>
<accession>A0A6A5S7U6</accession>
<sequence>MGEALEYHLEYQGYFKDGYQNEYFQFRPGLEKFAREREYKSVDLANEYCAKVGKMLKGELGEGYVEWKSEDGKKQLQAKTGHERGRELWEYVLAEYHKQKDVSNMIKLAVQIRSHEPFRFLVLAPEFRSIIYAFYLEDNKNAKSDNDMRGRRERAISKKKRALSRIPMSGPPLRFPSPRFKLQQADKRGKMKRLFVDICDVFGTQ</sequence>
<protein>
    <submittedName>
        <fullName evidence="1">Uncharacterized protein</fullName>
    </submittedName>
</protein>
<keyword evidence="2" id="KW-1185">Reference proteome</keyword>
<name>A0A6A5S7U6_9PLEO</name>
<dbReference type="EMBL" id="ML976262">
    <property type="protein sequence ID" value="KAF1935498.1"/>
    <property type="molecule type" value="Genomic_DNA"/>
</dbReference>
<gene>
    <name evidence="1" type="ORF">EJ02DRAFT_428379</name>
</gene>
<dbReference type="AlphaFoldDB" id="A0A6A5S7U6"/>
<proteinExistence type="predicted"/>
<organism evidence="1 2">
    <name type="scientific">Clathrospora elynae</name>
    <dbReference type="NCBI Taxonomy" id="706981"/>
    <lineage>
        <taxon>Eukaryota</taxon>
        <taxon>Fungi</taxon>
        <taxon>Dikarya</taxon>
        <taxon>Ascomycota</taxon>
        <taxon>Pezizomycotina</taxon>
        <taxon>Dothideomycetes</taxon>
        <taxon>Pleosporomycetidae</taxon>
        <taxon>Pleosporales</taxon>
        <taxon>Diademaceae</taxon>
        <taxon>Clathrospora</taxon>
    </lineage>
</organism>
<dbReference type="Proteomes" id="UP000800038">
    <property type="component" value="Unassembled WGS sequence"/>
</dbReference>
<evidence type="ECO:0000313" key="1">
    <source>
        <dbReference type="EMBL" id="KAF1935498.1"/>
    </source>
</evidence>
<evidence type="ECO:0000313" key="2">
    <source>
        <dbReference type="Proteomes" id="UP000800038"/>
    </source>
</evidence>